<dbReference type="EMBL" id="JAZDQP010000010">
    <property type="protein sequence ID" value="MEE1867898.1"/>
    <property type="molecule type" value="Genomic_DNA"/>
</dbReference>
<dbReference type="PRINTS" id="PR00111">
    <property type="entry name" value="ABHYDROLASE"/>
</dbReference>
<dbReference type="PANTHER" id="PTHR43798">
    <property type="entry name" value="MONOACYLGLYCEROL LIPASE"/>
    <property type="match status" value="1"/>
</dbReference>
<protein>
    <submittedName>
        <fullName evidence="2">Alpha/beta hydrolase</fullName>
    </submittedName>
</protein>
<dbReference type="InterPro" id="IPR000073">
    <property type="entry name" value="AB_hydrolase_1"/>
</dbReference>
<evidence type="ECO:0000313" key="3">
    <source>
        <dbReference type="Proteomes" id="UP001307839"/>
    </source>
</evidence>
<dbReference type="InterPro" id="IPR050266">
    <property type="entry name" value="AB_hydrolase_sf"/>
</dbReference>
<reference evidence="2 3" key="1">
    <citation type="submission" date="2024-01" db="EMBL/GenBank/DDBJ databases">
        <title>Unpublished Manusciprt.</title>
        <authorList>
            <person name="Duman M."/>
            <person name="Valdes E.G."/>
            <person name="Ajmi N."/>
            <person name="Altun S."/>
            <person name="Saticioglu I.B."/>
        </authorList>
    </citation>
    <scope>NUCLEOTIDE SEQUENCE [LARGE SCALE GENOMIC DNA]</scope>
    <source>
        <strain evidence="2 3">120P</strain>
    </source>
</reference>
<organism evidence="2 3">
    <name type="scientific">Pseudomonas auratipiscis</name>
    <dbReference type="NCBI Taxonomy" id="3115853"/>
    <lineage>
        <taxon>Bacteria</taxon>
        <taxon>Pseudomonadati</taxon>
        <taxon>Pseudomonadota</taxon>
        <taxon>Gammaproteobacteria</taxon>
        <taxon>Pseudomonadales</taxon>
        <taxon>Pseudomonadaceae</taxon>
        <taxon>Pseudomonas</taxon>
    </lineage>
</organism>
<accession>A0AB35WW77</accession>
<dbReference type="InterPro" id="IPR029058">
    <property type="entry name" value="AB_hydrolase_fold"/>
</dbReference>
<evidence type="ECO:0000259" key="1">
    <source>
        <dbReference type="Pfam" id="PF00561"/>
    </source>
</evidence>
<dbReference type="Pfam" id="PF00561">
    <property type="entry name" value="Abhydrolase_1"/>
    <property type="match status" value="1"/>
</dbReference>
<sequence length="268" mass="29696">MSSSISTESLWIDTPQGRLFCCRWFPAGEVQRPPEPPVVLFHDSLGCIALWRDFPQLLSQATGREVIAYDRLGFGQSDMYPGTLPLEFIRDEAERFFACVKAALQLDRFVALGHSVGGGMAAACASMYPQQCTALITIAAQAFVEDRTLQGIREAEAQFENPAHMARLEKYHADKAPWVLGAWTKTWLAPAFSEWKIESAVDEIRCPTLVLHGEHDEYGSVKHPEHLATLSKGPSECLILDGCHHIPHREAPEVVVAVVGKFLAERGL</sequence>
<keyword evidence="3" id="KW-1185">Reference proteome</keyword>
<dbReference type="SUPFAM" id="SSF53474">
    <property type="entry name" value="alpha/beta-Hydrolases"/>
    <property type="match status" value="1"/>
</dbReference>
<gene>
    <name evidence="2" type="ORF">V0R53_16015</name>
</gene>
<keyword evidence="2" id="KW-0378">Hydrolase</keyword>
<name>A0AB35WW77_9PSED</name>
<dbReference type="Gene3D" id="3.40.50.1820">
    <property type="entry name" value="alpha/beta hydrolase"/>
    <property type="match status" value="1"/>
</dbReference>
<dbReference type="AlphaFoldDB" id="A0AB35WW77"/>
<proteinExistence type="predicted"/>
<feature type="domain" description="AB hydrolase-1" evidence="1">
    <location>
        <begin position="36"/>
        <end position="152"/>
    </location>
</feature>
<dbReference type="GO" id="GO:0016787">
    <property type="term" value="F:hydrolase activity"/>
    <property type="evidence" value="ECO:0007669"/>
    <property type="project" value="UniProtKB-KW"/>
</dbReference>
<comment type="caution">
    <text evidence="2">The sequence shown here is derived from an EMBL/GenBank/DDBJ whole genome shotgun (WGS) entry which is preliminary data.</text>
</comment>
<dbReference type="Proteomes" id="UP001307839">
    <property type="component" value="Unassembled WGS sequence"/>
</dbReference>
<dbReference type="RefSeq" id="WP_330079992.1">
    <property type="nucleotide sequence ID" value="NZ_JAZDCU010000014.1"/>
</dbReference>
<evidence type="ECO:0000313" key="2">
    <source>
        <dbReference type="EMBL" id="MEE1867898.1"/>
    </source>
</evidence>